<gene>
    <name evidence="1" type="ORF">DF051_03035</name>
</gene>
<accession>A0A3N8RL82</accession>
<dbReference type="EMBL" id="QTQV01000002">
    <property type="protein sequence ID" value="RQT20509.1"/>
    <property type="molecule type" value="Genomic_DNA"/>
</dbReference>
<evidence type="ECO:0000313" key="2">
    <source>
        <dbReference type="Proteomes" id="UP000277921"/>
    </source>
</evidence>
<evidence type="ECO:0000313" key="1">
    <source>
        <dbReference type="EMBL" id="RQT20509.1"/>
    </source>
</evidence>
<dbReference type="Proteomes" id="UP000277921">
    <property type="component" value="Unassembled WGS sequence"/>
</dbReference>
<comment type="caution">
    <text evidence="1">The sequence shown here is derived from an EMBL/GenBank/DDBJ whole genome shotgun (WGS) entry which is preliminary data.</text>
</comment>
<sequence>MSYEYRLVFDDTASAQLVIDSLKSSDACVKAQVQEVCLKDRELQTSAEYDARLTQEGDRSLWLEVNFRSLNLYNLVQGALSSRGVRCFEDGDWDDEVTLKEAFRIKSNN</sequence>
<name>A0A3N8RL82_9BURK</name>
<proteinExistence type="predicted"/>
<dbReference type="AlphaFoldDB" id="A0A3N8RL82"/>
<reference evidence="1 2" key="1">
    <citation type="submission" date="2018-08" db="EMBL/GenBank/DDBJ databases">
        <title>Comparative analysis of Burkholderia isolates from Puerto Rico.</title>
        <authorList>
            <person name="Hall C."/>
            <person name="Sahl J."/>
            <person name="Wagner D."/>
        </authorList>
    </citation>
    <scope>NUCLEOTIDE SEQUENCE [LARGE SCALE GENOMIC DNA]</scope>
    <source>
        <strain evidence="1 2">Bp9025</strain>
    </source>
</reference>
<protein>
    <submittedName>
        <fullName evidence="1">Uncharacterized protein</fullName>
    </submittedName>
</protein>
<dbReference type="RefSeq" id="WP_124576060.1">
    <property type="nucleotide sequence ID" value="NZ_QTQV01000002.1"/>
</dbReference>
<organism evidence="1 2">
    <name type="scientific">Burkholderia contaminans</name>
    <dbReference type="NCBI Taxonomy" id="488447"/>
    <lineage>
        <taxon>Bacteria</taxon>
        <taxon>Pseudomonadati</taxon>
        <taxon>Pseudomonadota</taxon>
        <taxon>Betaproteobacteria</taxon>
        <taxon>Burkholderiales</taxon>
        <taxon>Burkholderiaceae</taxon>
        <taxon>Burkholderia</taxon>
        <taxon>Burkholderia cepacia complex</taxon>
    </lineage>
</organism>